<dbReference type="EMBL" id="CP077717">
    <property type="protein sequence ID" value="QXJ27840.1"/>
    <property type="molecule type" value="Genomic_DNA"/>
</dbReference>
<organism evidence="2 3">
    <name type="scientific">Saccharolobus shibatae (strain ATCC 51178 / DSM 5389 / JCM 8931 / NBRC 15437 / B12)</name>
    <name type="common">Sulfolobus shibatae</name>
    <dbReference type="NCBI Taxonomy" id="523848"/>
    <lineage>
        <taxon>Archaea</taxon>
        <taxon>Thermoproteota</taxon>
        <taxon>Thermoprotei</taxon>
        <taxon>Sulfolobales</taxon>
        <taxon>Sulfolobaceae</taxon>
        <taxon>Saccharolobus</taxon>
    </lineage>
</organism>
<evidence type="ECO:0000259" key="1">
    <source>
        <dbReference type="Pfam" id="PF20442"/>
    </source>
</evidence>
<dbReference type="OrthoDB" id="30926at2157"/>
<dbReference type="InterPro" id="IPR046838">
    <property type="entry name" value="BrxL_N"/>
</dbReference>
<dbReference type="NCBIfam" id="TIGR02688">
    <property type="entry name" value="BREX system Lon protease-like protein BrxL"/>
    <property type="match status" value="1"/>
</dbReference>
<evidence type="ECO:0000313" key="3">
    <source>
        <dbReference type="Proteomes" id="UP000694018"/>
    </source>
</evidence>
<dbReference type="InterPro" id="IPR014061">
    <property type="entry name" value="BrxL-like"/>
</dbReference>
<dbReference type="GO" id="GO:0006508">
    <property type="term" value="P:proteolysis"/>
    <property type="evidence" value="ECO:0007669"/>
    <property type="project" value="UniProtKB-KW"/>
</dbReference>
<name>A0A8F5GSH0_SACSH</name>
<protein>
    <submittedName>
        <fullName evidence="2">ATP-dependent protease</fullName>
    </submittedName>
</protein>
<keyword evidence="2" id="KW-0645">Protease</keyword>
<keyword evidence="2" id="KW-0378">Hydrolase</keyword>
<dbReference type="Proteomes" id="UP000694018">
    <property type="component" value="Chromosome"/>
</dbReference>
<sequence length="472" mass="54612">MSELNNKIKRCFGDYAVDKRLTYELELAKLPRYVAEYLISEFMGISNNWENRLREFIRDYYYEPEEKELVKHKIVTEGMIKLIDELRVYVDIHTNSHIGVIQSMDLWADVPLDIVEKNRATLITGMWGLITLKKTEVSKEVSEGVKSLSLTVIDFKPFQAPDNDPKILEEARQCFTLDEWIEVLINSIGLDPNVYSSRQRLILLSRLIPLVEGNVNLIEFGPRQTGKTYLYRNVSNYVRIISGGTISPATLFYNLRTRVHGELAVKDTVAFDEISKVRFPNPDEMIGKLKDYMESGQYERGDKRVTSDSSLVFMGNIAVELSENGYVPVEDLTYVLPEPMRDSALIDRIHGLLPGWELPKISQTKYHLSKNYGIASDYLAEAIHSMRKETSATLVNQHVEFSENFKIRDEKAFKKTFSGLFKLLFPDKSFNKNELINIINLSLEYRQRVRDWLHRLEPGEFQNEKLSVKLKS</sequence>
<dbReference type="Pfam" id="PF20442">
    <property type="entry name" value="BrxL_N"/>
    <property type="match status" value="1"/>
</dbReference>
<dbReference type="Pfam" id="PF13337">
    <property type="entry name" value="BrxL_ATPase"/>
    <property type="match status" value="1"/>
</dbReference>
<feature type="domain" description="BREX system Lon protease-like BrxL N-terminal" evidence="1">
    <location>
        <begin position="11"/>
        <end position="132"/>
    </location>
</feature>
<dbReference type="GO" id="GO:0008233">
    <property type="term" value="F:peptidase activity"/>
    <property type="evidence" value="ECO:0007669"/>
    <property type="project" value="UniProtKB-KW"/>
</dbReference>
<dbReference type="AlphaFoldDB" id="A0A8F5GSH0"/>
<dbReference type="KEGG" id="sshi:J5U23_00708"/>
<dbReference type="GeneID" id="65562308"/>
<evidence type="ECO:0000313" key="2">
    <source>
        <dbReference type="EMBL" id="QXJ27840.1"/>
    </source>
</evidence>
<proteinExistence type="predicted"/>
<reference evidence="2" key="1">
    <citation type="journal article" date="2021" name="Environ. Microbiol.">
        <title>New insights into the diversity and evolution of the archaeal mobilome from three complete genomes of Saccharolobus shibatae.</title>
        <authorList>
            <person name="Medvedeva S."/>
            <person name="Brandt D."/>
            <person name="Cvirkaite-Krupovic V."/>
            <person name="Liu Y."/>
            <person name="Severinov K."/>
            <person name="Ishino S."/>
            <person name="Ishino Y."/>
            <person name="Prangishvili D."/>
            <person name="Kalinowski J."/>
            <person name="Krupovic M."/>
        </authorList>
    </citation>
    <scope>NUCLEOTIDE SEQUENCE</scope>
    <source>
        <strain evidence="2">B12</strain>
    </source>
</reference>
<dbReference type="RefSeq" id="WP_218266998.1">
    <property type="nucleotide sequence ID" value="NZ_CP077717.1"/>
</dbReference>
<accession>A0A8F5GSH0</accession>
<gene>
    <name evidence="2" type="ORF">J5U23_00708</name>
</gene>